<reference evidence="1" key="1">
    <citation type="submission" date="2021-02" db="EMBL/GenBank/DDBJ databases">
        <authorList>
            <person name="Nowell W R."/>
        </authorList>
    </citation>
    <scope>NUCLEOTIDE SEQUENCE</scope>
</reference>
<comment type="caution">
    <text evidence="1">The sequence shown here is derived from an EMBL/GenBank/DDBJ whole genome shotgun (WGS) entry which is preliminary data.</text>
</comment>
<name>A0A8S3D633_9BILA</name>
<sequence length="53" mass="5832">SPILSLVPIVNPSASNSLKDDDDDPSLDYLHYTMDSLIQRLVPTDTYIPKVSA</sequence>
<organism evidence="1 2">
    <name type="scientific">Rotaria magnacalcarata</name>
    <dbReference type="NCBI Taxonomy" id="392030"/>
    <lineage>
        <taxon>Eukaryota</taxon>
        <taxon>Metazoa</taxon>
        <taxon>Spiralia</taxon>
        <taxon>Gnathifera</taxon>
        <taxon>Rotifera</taxon>
        <taxon>Eurotatoria</taxon>
        <taxon>Bdelloidea</taxon>
        <taxon>Philodinida</taxon>
        <taxon>Philodinidae</taxon>
        <taxon>Rotaria</taxon>
    </lineage>
</organism>
<gene>
    <name evidence="1" type="ORF">SMN809_LOCUS55177</name>
</gene>
<dbReference type="AlphaFoldDB" id="A0A8S3D633"/>
<accession>A0A8S3D633</accession>
<proteinExistence type="predicted"/>
<dbReference type="Proteomes" id="UP000676336">
    <property type="component" value="Unassembled WGS sequence"/>
</dbReference>
<evidence type="ECO:0000313" key="2">
    <source>
        <dbReference type="Proteomes" id="UP000676336"/>
    </source>
</evidence>
<protein>
    <submittedName>
        <fullName evidence="1">Uncharacterized protein</fullName>
    </submittedName>
</protein>
<dbReference type="EMBL" id="CAJOBI010194278">
    <property type="protein sequence ID" value="CAF4971293.1"/>
    <property type="molecule type" value="Genomic_DNA"/>
</dbReference>
<evidence type="ECO:0000313" key="1">
    <source>
        <dbReference type="EMBL" id="CAF4971293.1"/>
    </source>
</evidence>
<feature type="non-terminal residue" evidence="1">
    <location>
        <position position="1"/>
    </location>
</feature>